<dbReference type="InterPro" id="IPR006027">
    <property type="entry name" value="NusB_RsmB_TIM44"/>
</dbReference>
<keyword evidence="1" id="KW-0694">RNA-binding</keyword>
<evidence type="ECO:0000259" key="2">
    <source>
        <dbReference type="Pfam" id="PF01029"/>
    </source>
</evidence>
<protein>
    <submittedName>
        <fullName evidence="3">Transcription antitermination protein NusB</fullName>
    </submittedName>
</protein>
<accession>A0ABS5QMU5</accession>
<feature type="domain" description="NusB/RsmB/TIM44" evidence="2">
    <location>
        <begin position="91"/>
        <end position="171"/>
    </location>
</feature>
<comment type="caution">
    <text evidence="3">The sequence shown here is derived from an EMBL/GenBank/DDBJ whole genome shotgun (WGS) entry which is preliminary data.</text>
</comment>
<evidence type="ECO:0000256" key="1">
    <source>
        <dbReference type="ARBA" id="ARBA00022884"/>
    </source>
</evidence>
<dbReference type="Proteomes" id="UP000680365">
    <property type="component" value="Unassembled WGS sequence"/>
</dbReference>
<dbReference type="Gene3D" id="1.10.940.10">
    <property type="entry name" value="NusB-like"/>
    <property type="match status" value="1"/>
</dbReference>
<reference evidence="3 4" key="1">
    <citation type="journal article" date="2021" name="Nat. Commun.">
        <title>Reductive evolution and unique predatory mode in the CPR bacterium Vampirococcus lugosii.</title>
        <authorList>
            <person name="Moreira D."/>
            <person name="Zivanovic Y."/>
            <person name="Lopez-Archilla A.I."/>
            <person name="Iniesto M."/>
            <person name="Lopez-Garcia P."/>
        </authorList>
    </citation>
    <scope>NUCLEOTIDE SEQUENCE [LARGE SCALE GENOMIC DNA]</scope>
    <source>
        <strain evidence="3">Chiprana</strain>
    </source>
</reference>
<dbReference type="InterPro" id="IPR035926">
    <property type="entry name" value="NusB-like_sf"/>
</dbReference>
<sequence>MNIKSRILSRKIVFLYFYQKFFTEYLSNEDILFNDILKVDKIVNYENMSDKDLIELRRDIAEICSFSNLDMDISYLHNQFFGNYEINLDFDYISIMILNFSTCLEQLEKLINENIETFEFSSMDMVDKIIFILGFTEKNLINTPKNVILNEMIMLAKIYGDNNSYKLINGIGHKIIS</sequence>
<organism evidence="3 4">
    <name type="scientific">Candidatus Vampirococcus lugosii</name>
    <dbReference type="NCBI Taxonomy" id="2789015"/>
    <lineage>
        <taxon>Bacteria</taxon>
        <taxon>Candidatus Absconditibacteriota</taxon>
        <taxon>Vampirococcus</taxon>
    </lineage>
</organism>
<proteinExistence type="predicted"/>
<dbReference type="Pfam" id="PF01029">
    <property type="entry name" value="NusB"/>
    <property type="match status" value="1"/>
</dbReference>
<evidence type="ECO:0000313" key="3">
    <source>
        <dbReference type="EMBL" id="MBS8122531.1"/>
    </source>
</evidence>
<dbReference type="SUPFAM" id="SSF48013">
    <property type="entry name" value="NusB-like"/>
    <property type="match status" value="1"/>
</dbReference>
<dbReference type="RefSeq" id="WP_213349939.1">
    <property type="nucleotide sequence ID" value="NZ_JAEDAM010000101.1"/>
</dbReference>
<gene>
    <name evidence="3" type="ORF">VAMP_31433n79</name>
</gene>
<name>A0ABS5QMU5_9BACT</name>
<evidence type="ECO:0000313" key="4">
    <source>
        <dbReference type="Proteomes" id="UP000680365"/>
    </source>
</evidence>
<keyword evidence="4" id="KW-1185">Reference proteome</keyword>
<dbReference type="EMBL" id="JAEDAM010000101">
    <property type="protein sequence ID" value="MBS8122531.1"/>
    <property type="molecule type" value="Genomic_DNA"/>
</dbReference>